<feature type="compositionally biased region" description="Polar residues" evidence="1">
    <location>
        <begin position="40"/>
        <end position="58"/>
    </location>
</feature>
<comment type="caution">
    <text evidence="3">The sequence shown here is derived from an EMBL/GenBank/DDBJ whole genome shotgun (WGS) entry which is preliminary data.</text>
</comment>
<dbReference type="EMBL" id="JAKELL010000024">
    <property type="protein sequence ID" value="KAH8992103.1"/>
    <property type="molecule type" value="Genomic_DNA"/>
</dbReference>
<feature type="compositionally biased region" description="Basic and acidic residues" evidence="1">
    <location>
        <begin position="251"/>
        <end position="262"/>
    </location>
</feature>
<feature type="region of interest" description="Disordered" evidence="1">
    <location>
        <begin position="422"/>
        <end position="468"/>
    </location>
</feature>
<evidence type="ECO:0000313" key="3">
    <source>
        <dbReference type="EMBL" id="KAH8992103.1"/>
    </source>
</evidence>
<dbReference type="PANTHER" id="PTHR14445:SF36">
    <property type="entry name" value="FI03272P-RELATED"/>
    <property type="match status" value="1"/>
</dbReference>
<keyword evidence="4" id="KW-1185">Reference proteome</keyword>
<feature type="compositionally biased region" description="Pro residues" evidence="1">
    <location>
        <begin position="870"/>
        <end position="883"/>
    </location>
</feature>
<feature type="domain" description="GYF" evidence="2">
    <location>
        <begin position="350"/>
        <end position="406"/>
    </location>
</feature>
<proteinExistence type="predicted"/>
<dbReference type="PROSITE" id="PS50829">
    <property type="entry name" value="GYF"/>
    <property type="match status" value="1"/>
</dbReference>
<name>A0AAD4Q8B5_9AGAM</name>
<sequence>MTTTTMHFGPEWMRPKHALRPQNPPSPPPNPNAPSGVSSYSALLTPSLNNTQESSDSANPFLYSKEDLLKIYKEGGGRRGLGLDVERWEGVVREVGSEPVTLKEWTEGERKLFAGSINSEVRRRQSSDYLSPLATQPGERQKLSHTGPGVASPLRERFGGLMRKRDGNDQPALTIPRKLSLSSTQGPLGSPRDGSLPSPRTRGPVTPSFDGILNSGETWVSRRRASESGTRLNSGATRGDGDTEPLSGNRLKIDEVEEEQQRHSGPRPDSTGKNASQNSDPSPGDSPRGAMIPVNDSATSSPMNGPEGSTTFHGVTQPPAQVLVDGLPAQSSTNPAPVTAASQHVANPASVEWSYLDPQGQVQGPFQAELMQKWYEEGYFALDLLMRRVNLDEDWTPVVELAQRAGSERIFFFNFDAPAAPPGLSRRREPSRDHFQQQRESNGYNAPYQPVPTRTVHPNLDSYFASSSPASNSPSSSFGAGRFGNNSPDPAAFGGLIGAPIPSNDSPMNSRPGTFTDPAFIGTRRIGYTEAPFEQGFTMRGGIGNAGPTRTSSVDSYGLNATIPSQPPWSSSTSVHSASLGPRTGSYDHMGPGPFASHLGSGLDAAYSGESSLTRGLTAQQDALGQNFGNVNQHDLSRLGTRDLYQIEHHTGLGLGGFDGPGGSPFESPVQHQPFNQSPSTNFPPPASQQANSPSVIAPTSAILASVPSTGPLSQSAWPEATESAPKRSGLTPFDNTAFPTSRNTTATRTAPPPPAQSWVAVQQSNSGESPQSPWSSAAQGVVDEGWGHIPGPHSLTVSNLTQHTQQHESGEDFSDNVVTVDSPVEPVTLPEHVQPPVQNPLIPAEPPQQPHRPSRKFSIQTNPAQPTIPTTPTPAIPQPTNEPTPSSSTVSAPTKPVWSTEDDKNKSTGGPTSLREIQEMEAKKQEARKTTERERARATAAATALFTASWGLPTSQVGAKASSKEAVGTIVPSASSTSATVSSVVPAQSTPPVAVWTNAQKPAAKKSMRDILEEEERRKKVAAKESVASAAARRAYAETTNKATPAILSTGGAWTTVGANGKTAAAAIASPSVGRMPIAPSSSTGSVAVPSRGTATTASTARSPVPPAKVNPPPKADDTPVAPSPDFMKWLNDSLKQLNSSVNYEEIASMLLSFPLDGDATTVEIISELIYDNSTTLDGRRFAQEFIAKRKTDATSRKPSGRAPSIADVVKAQPKPSQQAEWGGFKVVKQKKKGGRS</sequence>
<feature type="compositionally biased region" description="Polar residues" evidence="1">
    <location>
        <begin position="271"/>
        <end position="281"/>
    </location>
</feature>
<feature type="compositionally biased region" description="Basic and acidic residues" evidence="1">
    <location>
        <begin position="917"/>
        <end position="938"/>
    </location>
</feature>
<dbReference type="InterPro" id="IPR051640">
    <property type="entry name" value="GRB10-interact_GYF"/>
</dbReference>
<feature type="compositionally biased region" description="Basic and acidic residues" evidence="1">
    <location>
        <begin position="426"/>
        <end position="437"/>
    </location>
</feature>
<feature type="region of interest" description="Disordered" evidence="1">
    <location>
        <begin position="124"/>
        <end position="316"/>
    </location>
</feature>
<dbReference type="PANTHER" id="PTHR14445">
    <property type="entry name" value="GRB10 INTERACTING GYF PROTEIN"/>
    <property type="match status" value="1"/>
</dbReference>
<reference evidence="3" key="1">
    <citation type="submission" date="2022-01" db="EMBL/GenBank/DDBJ databases">
        <title>Comparative genomics reveals a dynamic genome evolution in the ectomycorrhizal milk-cap (Lactarius) mushrooms.</title>
        <authorList>
            <consortium name="DOE Joint Genome Institute"/>
            <person name="Lebreton A."/>
            <person name="Tang N."/>
            <person name="Kuo A."/>
            <person name="LaButti K."/>
            <person name="Drula E."/>
            <person name="Barry K."/>
            <person name="Clum A."/>
            <person name="Lipzen A."/>
            <person name="Mousain D."/>
            <person name="Ng V."/>
            <person name="Wang R."/>
            <person name="Wang X."/>
            <person name="Dai Y."/>
            <person name="Henrissat B."/>
            <person name="Grigoriev I.V."/>
            <person name="Guerin-Laguette A."/>
            <person name="Yu F."/>
            <person name="Martin F.M."/>
        </authorList>
    </citation>
    <scope>NUCLEOTIDE SEQUENCE</scope>
    <source>
        <strain evidence="3">QP</strain>
    </source>
</reference>
<feature type="region of interest" description="Disordered" evidence="1">
    <location>
        <begin position="564"/>
        <end position="593"/>
    </location>
</feature>
<feature type="region of interest" description="Disordered" evidence="1">
    <location>
        <begin position="1"/>
        <end position="60"/>
    </location>
</feature>
<dbReference type="SMART" id="SM00444">
    <property type="entry name" value="GYF"/>
    <property type="match status" value="1"/>
</dbReference>
<evidence type="ECO:0000256" key="1">
    <source>
        <dbReference type="SAM" id="MobiDB-lite"/>
    </source>
</evidence>
<dbReference type="Proteomes" id="UP001201163">
    <property type="component" value="Unassembled WGS sequence"/>
</dbReference>
<feature type="compositionally biased region" description="Polar residues" evidence="1">
    <location>
        <begin position="296"/>
        <end position="314"/>
    </location>
</feature>
<dbReference type="AlphaFoldDB" id="A0AAD4Q8B5"/>
<feature type="compositionally biased region" description="Polar residues" evidence="1">
    <location>
        <begin position="796"/>
        <end position="805"/>
    </location>
</feature>
<feature type="region of interest" description="Disordered" evidence="1">
    <location>
        <begin position="1192"/>
        <end position="1238"/>
    </location>
</feature>
<feature type="compositionally biased region" description="Basic residues" evidence="1">
    <location>
        <begin position="1229"/>
        <end position="1238"/>
    </location>
</feature>
<gene>
    <name evidence="3" type="ORF">EDB92DRAFT_1859787</name>
</gene>
<accession>A0AAD4Q8B5</accession>
<feature type="compositionally biased region" description="Polar residues" evidence="1">
    <location>
        <begin position="670"/>
        <end position="681"/>
    </location>
</feature>
<feature type="region of interest" description="Disordered" evidence="1">
    <location>
        <begin position="707"/>
        <end position="941"/>
    </location>
</feature>
<dbReference type="InterPro" id="IPR003169">
    <property type="entry name" value="GYF"/>
</dbReference>
<dbReference type="Gene3D" id="3.30.1490.40">
    <property type="match status" value="1"/>
</dbReference>
<feature type="compositionally biased region" description="Low complexity" evidence="1">
    <location>
        <begin position="884"/>
        <end position="897"/>
    </location>
</feature>
<evidence type="ECO:0000259" key="2">
    <source>
        <dbReference type="PROSITE" id="PS50829"/>
    </source>
</evidence>
<feature type="region of interest" description="Disordered" evidence="1">
    <location>
        <begin position="489"/>
        <end position="511"/>
    </location>
</feature>
<dbReference type="Pfam" id="PF02213">
    <property type="entry name" value="GYF"/>
    <property type="match status" value="1"/>
</dbReference>
<feature type="compositionally biased region" description="Polar residues" evidence="1">
    <location>
        <begin position="760"/>
        <end position="779"/>
    </location>
</feature>
<feature type="compositionally biased region" description="Pro residues" evidence="1">
    <location>
        <begin position="1105"/>
        <end position="1115"/>
    </location>
</feature>
<feature type="compositionally biased region" description="Low complexity" evidence="1">
    <location>
        <begin position="740"/>
        <end position="750"/>
    </location>
</feature>
<dbReference type="GO" id="GO:0005829">
    <property type="term" value="C:cytosol"/>
    <property type="evidence" value="ECO:0007669"/>
    <property type="project" value="TreeGrafter"/>
</dbReference>
<organism evidence="3 4">
    <name type="scientific">Lactarius akahatsu</name>
    <dbReference type="NCBI Taxonomy" id="416441"/>
    <lineage>
        <taxon>Eukaryota</taxon>
        <taxon>Fungi</taxon>
        <taxon>Dikarya</taxon>
        <taxon>Basidiomycota</taxon>
        <taxon>Agaricomycotina</taxon>
        <taxon>Agaricomycetes</taxon>
        <taxon>Russulales</taxon>
        <taxon>Russulaceae</taxon>
        <taxon>Lactarius</taxon>
    </lineage>
</organism>
<dbReference type="CDD" id="cd00072">
    <property type="entry name" value="GYF"/>
    <property type="match status" value="1"/>
</dbReference>
<feature type="compositionally biased region" description="Low complexity" evidence="1">
    <location>
        <begin position="860"/>
        <end position="869"/>
    </location>
</feature>
<feature type="compositionally biased region" description="Basic and acidic residues" evidence="1">
    <location>
        <begin position="154"/>
        <end position="168"/>
    </location>
</feature>
<feature type="region of interest" description="Disordered" evidence="1">
    <location>
        <begin position="1080"/>
        <end position="1123"/>
    </location>
</feature>
<evidence type="ECO:0000313" key="4">
    <source>
        <dbReference type="Proteomes" id="UP001201163"/>
    </source>
</evidence>
<feature type="compositionally biased region" description="Polar residues" evidence="1">
    <location>
        <begin position="564"/>
        <end position="577"/>
    </location>
</feature>
<feature type="compositionally biased region" description="Polar residues" evidence="1">
    <location>
        <begin position="707"/>
        <end position="717"/>
    </location>
</feature>
<feature type="compositionally biased region" description="Low complexity" evidence="1">
    <location>
        <begin position="1091"/>
        <end position="1104"/>
    </location>
</feature>
<feature type="compositionally biased region" description="Polar residues" evidence="1">
    <location>
        <begin position="227"/>
        <end position="236"/>
    </location>
</feature>
<feature type="region of interest" description="Disordered" evidence="1">
    <location>
        <begin position="655"/>
        <end position="695"/>
    </location>
</feature>
<dbReference type="InterPro" id="IPR035445">
    <property type="entry name" value="GYF-like_dom_sf"/>
</dbReference>
<protein>
    <recommendedName>
        <fullName evidence="2">GYF domain-containing protein</fullName>
    </recommendedName>
</protein>
<feature type="compositionally biased region" description="Pro residues" evidence="1">
    <location>
        <begin position="22"/>
        <end position="32"/>
    </location>
</feature>
<dbReference type="SUPFAM" id="SSF55277">
    <property type="entry name" value="GYF domain"/>
    <property type="match status" value="1"/>
</dbReference>